<gene>
    <name evidence="2" type="ORF">HNAJ_LOCUS7166</name>
</gene>
<accession>A0A0R3TJC7</accession>
<evidence type="ECO:0000313" key="2">
    <source>
        <dbReference type="EMBL" id="VDO03026.1"/>
    </source>
</evidence>
<reference evidence="4" key="1">
    <citation type="submission" date="2017-02" db="UniProtKB">
        <authorList>
            <consortium name="WormBaseParasite"/>
        </authorList>
    </citation>
    <scope>IDENTIFICATION</scope>
</reference>
<protein>
    <submittedName>
        <fullName evidence="2 4">Uncharacterized protein</fullName>
    </submittedName>
</protein>
<name>A0A0R3TJC7_RODNA</name>
<organism evidence="4">
    <name type="scientific">Rodentolepis nana</name>
    <name type="common">Dwarf tapeworm</name>
    <name type="synonym">Hymenolepis nana</name>
    <dbReference type="NCBI Taxonomy" id="102285"/>
    <lineage>
        <taxon>Eukaryota</taxon>
        <taxon>Metazoa</taxon>
        <taxon>Spiralia</taxon>
        <taxon>Lophotrochozoa</taxon>
        <taxon>Platyhelminthes</taxon>
        <taxon>Cestoda</taxon>
        <taxon>Eucestoda</taxon>
        <taxon>Cyclophyllidea</taxon>
        <taxon>Hymenolepididae</taxon>
        <taxon>Rodentolepis</taxon>
    </lineage>
</organism>
<evidence type="ECO:0000256" key="1">
    <source>
        <dbReference type="SAM" id="MobiDB-lite"/>
    </source>
</evidence>
<dbReference type="AlphaFoldDB" id="A0A0R3TJC7"/>
<evidence type="ECO:0000313" key="3">
    <source>
        <dbReference type="Proteomes" id="UP000278807"/>
    </source>
</evidence>
<proteinExistence type="predicted"/>
<dbReference type="WBParaSite" id="HNAJ_0000717001-mRNA-1">
    <property type="protein sequence ID" value="HNAJ_0000717001-mRNA-1"/>
    <property type="gene ID" value="HNAJ_0000717001"/>
</dbReference>
<sequence length="222" mass="25633">MSEFCGFRKSRPTVRTKCVHPFRMRKCFKGCSEPEVALVEPRCISAVQPRTEEVLTHPQEDRIYGIELISPEPFVVKYPNDSPIQAVIPRSVSPVHAGNMRSSSGYRGRQMDAHRSPLSHDYHRSKTPIRRSPSPQSRGVHRSHSADKRSRSIRRGPRTRSFTKYIDDDETVVGNGGRFIYVNPEYVQRYHRFHGNHDSFSSSETAEKNHYRGNNVFEYNDI</sequence>
<dbReference type="OrthoDB" id="6277416at2759"/>
<keyword evidence="3" id="KW-1185">Reference proteome</keyword>
<dbReference type="Proteomes" id="UP000278807">
    <property type="component" value="Unassembled WGS sequence"/>
</dbReference>
<feature type="region of interest" description="Disordered" evidence="1">
    <location>
        <begin position="95"/>
        <end position="161"/>
    </location>
</feature>
<feature type="compositionally biased region" description="Basic and acidic residues" evidence="1">
    <location>
        <begin position="109"/>
        <end position="124"/>
    </location>
</feature>
<evidence type="ECO:0000313" key="4">
    <source>
        <dbReference type="WBParaSite" id="HNAJ_0000717001-mRNA-1"/>
    </source>
</evidence>
<dbReference type="EMBL" id="UZAE01012011">
    <property type="protein sequence ID" value="VDO03026.1"/>
    <property type="molecule type" value="Genomic_DNA"/>
</dbReference>
<reference evidence="2 3" key="2">
    <citation type="submission" date="2018-11" db="EMBL/GenBank/DDBJ databases">
        <authorList>
            <consortium name="Pathogen Informatics"/>
        </authorList>
    </citation>
    <scope>NUCLEOTIDE SEQUENCE [LARGE SCALE GENOMIC DNA]</scope>
</reference>